<accession>A0A643FEI7</accession>
<dbReference type="OrthoDB" id="9808862at2"/>
<comment type="caution">
    <text evidence="1">The sequence shown here is derived from an EMBL/GenBank/DDBJ whole genome shotgun (WGS) entry which is preliminary data.</text>
</comment>
<organism evidence="1 2">
    <name type="scientific">Ideonella dechloratans</name>
    <dbReference type="NCBI Taxonomy" id="36863"/>
    <lineage>
        <taxon>Bacteria</taxon>
        <taxon>Pseudomonadati</taxon>
        <taxon>Pseudomonadota</taxon>
        <taxon>Betaproteobacteria</taxon>
        <taxon>Burkholderiales</taxon>
        <taxon>Sphaerotilaceae</taxon>
        <taxon>Ideonella</taxon>
    </lineage>
</organism>
<dbReference type="SUPFAM" id="SSF53163">
    <property type="entry name" value="HybD-like"/>
    <property type="match status" value="1"/>
</dbReference>
<dbReference type="Gene3D" id="3.40.50.1450">
    <property type="entry name" value="HybD-like"/>
    <property type="match status" value="1"/>
</dbReference>
<protein>
    <submittedName>
        <fullName evidence="1">Hydrogenase maturation protease</fullName>
    </submittedName>
</protein>
<reference evidence="1 2" key="1">
    <citation type="submission" date="2019-09" db="EMBL/GenBank/DDBJ databases">
        <title>Draft genome sequences of 48 bacterial type strains from the CCUG.</title>
        <authorList>
            <person name="Tunovic T."/>
            <person name="Pineiro-Iglesias B."/>
            <person name="Unosson C."/>
            <person name="Inganas E."/>
            <person name="Ohlen M."/>
            <person name="Cardew S."/>
            <person name="Jensie-Markopoulos S."/>
            <person name="Salva-Serra F."/>
            <person name="Jaen-Luchoro D."/>
            <person name="Karlsson R."/>
            <person name="Svensson-Stadler L."/>
            <person name="Chun J."/>
            <person name="Moore E."/>
        </authorList>
    </citation>
    <scope>NUCLEOTIDE SEQUENCE [LARGE SCALE GENOMIC DNA]</scope>
    <source>
        <strain evidence="1 2">CCUG 30977</strain>
    </source>
</reference>
<proteinExistence type="predicted"/>
<gene>
    <name evidence="1" type="ORF">F7Q92_06060</name>
</gene>
<keyword evidence="1" id="KW-0378">Hydrolase</keyword>
<dbReference type="RefSeq" id="WP_151123292.1">
    <property type="nucleotide sequence ID" value="NZ_CP088082.1"/>
</dbReference>
<dbReference type="InterPro" id="IPR000671">
    <property type="entry name" value="Peptidase_A31"/>
</dbReference>
<dbReference type="NCBIfam" id="TIGR00072">
    <property type="entry name" value="hydrog_prot"/>
    <property type="match status" value="1"/>
</dbReference>
<dbReference type="AlphaFoldDB" id="A0A643FEI7"/>
<dbReference type="EMBL" id="VZPB01000010">
    <property type="protein sequence ID" value="KAB0583827.1"/>
    <property type="molecule type" value="Genomic_DNA"/>
</dbReference>
<evidence type="ECO:0000313" key="2">
    <source>
        <dbReference type="Proteomes" id="UP000430120"/>
    </source>
</evidence>
<dbReference type="Pfam" id="PF01750">
    <property type="entry name" value="HycI"/>
    <property type="match status" value="1"/>
</dbReference>
<evidence type="ECO:0000313" key="1">
    <source>
        <dbReference type="EMBL" id="KAB0583827.1"/>
    </source>
</evidence>
<dbReference type="GO" id="GO:0016485">
    <property type="term" value="P:protein processing"/>
    <property type="evidence" value="ECO:0007669"/>
    <property type="project" value="TreeGrafter"/>
</dbReference>
<name>A0A643FEI7_IDEDE</name>
<dbReference type="Proteomes" id="UP000430120">
    <property type="component" value="Unassembled WGS sequence"/>
</dbReference>
<keyword evidence="2" id="KW-1185">Reference proteome</keyword>
<keyword evidence="1" id="KW-0645">Protease</keyword>
<sequence>MSHGAGGVVLCFGNALHGDDGVAEAVGCCLVAAGLPPGWSVQAVGTRGLDALAWLMDAPAVVLVDAAEPAGQPGRLAERDPAQVPLETAAVGHGMGLGHLLRAWRAARPAGVPARLLTIEMAALRSFHLGLSPAVAQAVAPAARMVADWLADRRWQMPAVAGVC</sequence>
<dbReference type="PANTHER" id="PTHR30302:SF4">
    <property type="entry name" value="HYDROGENASE 3 MATURATION PROTEASE"/>
    <property type="match status" value="1"/>
</dbReference>
<dbReference type="GO" id="GO:0008047">
    <property type="term" value="F:enzyme activator activity"/>
    <property type="evidence" value="ECO:0007669"/>
    <property type="project" value="InterPro"/>
</dbReference>
<dbReference type="PANTHER" id="PTHR30302">
    <property type="entry name" value="HYDROGENASE 1 MATURATION PROTEASE"/>
    <property type="match status" value="1"/>
</dbReference>
<dbReference type="InterPro" id="IPR023430">
    <property type="entry name" value="Pept_HybD-like_dom_sf"/>
</dbReference>
<dbReference type="GO" id="GO:0004175">
    <property type="term" value="F:endopeptidase activity"/>
    <property type="evidence" value="ECO:0007669"/>
    <property type="project" value="TreeGrafter"/>
</dbReference>